<protein>
    <submittedName>
        <fullName evidence="1">Uncharacterized protein</fullName>
    </submittedName>
</protein>
<dbReference type="AlphaFoldDB" id="A0A450SM38"/>
<sequence>MSNINGRVMADVLNKVAQAIRRLDESEIETLLARDFHVELVPGTQKDRRNRNTTAQDTEAGKDISEVARLLGNIDDRDEGRSLLEQRVPNKDLLTRLVRHLDLPLQQRETVKRLKDKIIEATIGYRLRSQAIRGTNSLEKGVN</sequence>
<proteinExistence type="predicted"/>
<reference evidence="1" key="1">
    <citation type="submission" date="2019-02" db="EMBL/GenBank/DDBJ databases">
        <authorList>
            <person name="Gruber-Vodicka R. H."/>
            <person name="Seah K. B. B."/>
        </authorList>
    </citation>
    <scope>NUCLEOTIDE SEQUENCE</scope>
    <source>
        <strain evidence="2">BECK_BZ106</strain>
        <strain evidence="1">BECK_BZ15</strain>
    </source>
</reference>
<organism evidence="1">
    <name type="scientific">Candidatus Kentrum sp. FW</name>
    <dbReference type="NCBI Taxonomy" id="2126338"/>
    <lineage>
        <taxon>Bacteria</taxon>
        <taxon>Pseudomonadati</taxon>
        <taxon>Pseudomonadota</taxon>
        <taxon>Gammaproteobacteria</taxon>
        <taxon>Candidatus Kentrum</taxon>
    </lineage>
</organism>
<name>A0A450SM38_9GAMM</name>
<evidence type="ECO:0000313" key="1">
    <source>
        <dbReference type="EMBL" id="VFJ54773.1"/>
    </source>
</evidence>
<evidence type="ECO:0000313" key="2">
    <source>
        <dbReference type="EMBL" id="VFJ61041.1"/>
    </source>
</evidence>
<dbReference type="EMBL" id="CAADEW010000050">
    <property type="protein sequence ID" value="VFJ54773.1"/>
    <property type="molecule type" value="Genomic_DNA"/>
</dbReference>
<dbReference type="EMBL" id="CAADFD010000063">
    <property type="protein sequence ID" value="VFJ61041.1"/>
    <property type="molecule type" value="Genomic_DNA"/>
</dbReference>
<gene>
    <name evidence="1" type="ORF">BECKFW1821A_GA0114235_10505</name>
    <name evidence="2" type="ORF">BECKFW1821B_GA0114236_10635</name>
</gene>
<accession>A0A450SM38</accession>